<feature type="compositionally biased region" description="Low complexity" evidence="2">
    <location>
        <begin position="178"/>
        <end position="192"/>
    </location>
</feature>
<dbReference type="InterPro" id="IPR013253">
    <property type="entry name" value="Spc7_domain"/>
</dbReference>
<dbReference type="SMART" id="SM00787">
    <property type="entry name" value="Spc7"/>
    <property type="match status" value="1"/>
</dbReference>
<dbReference type="AlphaFoldDB" id="A0A9P4P207"/>
<accession>A0A9P4P207</accession>
<dbReference type="PANTHER" id="PTHR28260">
    <property type="entry name" value="SPINDLE POLE BODY COMPONENT SPC105"/>
    <property type="match status" value="1"/>
</dbReference>
<feature type="compositionally biased region" description="Low complexity" evidence="2">
    <location>
        <begin position="613"/>
        <end position="634"/>
    </location>
</feature>
<feature type="coiled-coil region" evidence="1">
    <location>
        <begin position="841"/>
        <end position="928"/>
    </location>
</feature>
<dbReference type="GO" id="GO:0000776">
    <property type="term" value="C:kinetochore"/>
    <property type="evidence" value="ECO:0007669"/>
    <property type="project" value="TreeGrafter"/>
</dbReference>
<organism evidence="4 5">
    <name type="scientific">Tothia fuscella</name>
    <dbReference type="NCBI Taxonomy" id="1048955"/>
    <lineage>
        <taxon>Eukaryota</taxon>
        <taxon>Fungi</taxon>
        <taxon>Dikarya</taxon>
        <taxon>Ascomycota</taxon>
        <taxon>Pezizomycotina</taxon>
        <taxon>Dothideomycetes</taxon>
        <taxon>Pleosporomycetidae</taxon>
        <taxon>Venturiales</taxon>
        <taxon>Cylindrosympodiaceae</taxon>
        <taxon>Tothia</taxon>
    </lineage>
</organism>
<feature type="compositionally biased region" description="Low complexity" evidence="2">
    <location>
        <begin position="479"/>
        <end position="489"/>
    </location>
</feature>
<evidence type="ECO:0000256" key="1">
    <source>
        <dbReference type="SAM" id="Coils"/>
    </source>
</evidence>
<feature type="compositionally biased region" description="Acidic residues" evidence="2">
    <location>
        <begin position="156"/>
        <end position="171"/>
    </location>
</feature>
<dbReference type="SMART" id="SM01315">
    <property type="entry name" value="Spc7_N"/>
    <property type="match status" value="1"/>
</dbReference>
<keyword evidence="1" id="KW-0175">Coiled coil</keyword>
<dbReference type="GO" id="GO:1990758">
    <property type="term" value="P:mitotic sister chromatid biorientation"/>
    <property type="evidence" value="ECO:0007669"/>
    <property type="project" value="TreeGrafter"/>
</dbReference>
<proteinExistence type="predicted"/>
<keyword evidence="5" id="KW-1185">Reference proteome</keyword>
<name>A0A9P4P207_9PEZI</name>
<feature type="compositionally biased region" description="Low complexity" evidence="2">
    <location>
        <begin position="136"/>
        <end position="155"/>
    </location>
</feature>
<reference evidence="4" key="1">
    <citation type="journal article" date="2020" name="Stud. Mycol.">
        <title>101 Dothideomycetes genomes: a test case for predicting lifestyles and emergence of pathogens.</title>
        <authorList>
            <person name="Haridas S."/>
            <person name="Albert R."/>
            <person name="Binder M."/>
            <person name="Bloem J."/>
            <person name="Labutti K."/>
            <person name="Salamov A."/>
            <person name="Andreopoulos B."/>
            <person name="Baker S."/>
            <person name="Barry K."/>
            <person name="Bills G."/>
            <person name="Bluhm B."/>
            <person name="Cannon C."/>
            <person name="Castanera R."/>
            <person name="Culley D."/>
            <person name="Daum C."/>
            <person name="Ezra D."/>
            <person name="Gonzalez J."/>
            <person name="Henrissat B."/>
            <person name="Kuo A."/>
            <person name="Liang C."/>
            <person name="Lipzen A."/>
            <person name="Lutzoni F."/>
            <person name="Magnuson J."/>
            <person name="Mondo S."/>
            <person name="Nolan M."/>
            <person name="Ohm R."/>
            <person name="Pangilinan J."/>
            <person name="Park H.-J."/>
            <person name="Ramirez L."/>
            <person name="Alfaro M."/>
            <person name="Sun H."/>
            <person name="Tritt A."/>
            <person name="Yoshinaga Y."/>
            <person name="Zwiers L.-H."/>
            <person name="Turgeon B."/>
            <person name="Goodwin S."/>
            <person name="Spatafora J."/>
            <person name="Crous P."/>
            <person name="Grigoriev I."/>
        </authorList>
    </citation>
    <scope>NUCLEOTIDE SEQUENCE</scope>
    <source>
        <strain evidence="4">CBS 130266</strain>
    </source>
</reference>
<feature type="compositionally biased region" description="Basic residues" evidence="2">
    <location>
        <begin position="342"/>
        <end position="353"/>
    </location>
</feature>
<feature type="compositionally biased region" description="Basic and acidic residues" evidence="2">
    <location>
        <begin position="1"/>
        <end position="10"/>
    </location>
</feature>
<dbReference type="InterPro" id="IPR040850">
    <property type="entry name" value="Knl1_RWD_C"/>
</dbReference>
<dbReference type="GO" id="GO:0034501">
    <property type="term" value="P:protein localization to kinetochore"/>
    <property type="evidence" value="ECO:0007669"/>
    <property type="project" value="TreeGrafter"/>
</dbReference>
<protein>
    <submittedName>
        <fullName evidence="4">Spc7-domain-containing protein</fullName>
    </submittedName>
</protein>
<comment type="caution">
    <text evidence="4">The sequence shown here is derived from an EMBL/GenBank/DDBJ whole genome shotgun (WGS) entry which is preliminary data.</text>
</comment>
<dbReference type="GO" id="GO:0007094">
    <property type="term" value="P:mitotic spindle assembly checkpoint signaling"/>
    <property type="evidence" value="ECO:0007669"/>
    <property type="project" value="TreeGrafter"/>
</dbReference>
<feature type="compositionally biased region" description="Polar residues" evidence="2">
    <location>
        <begin position="522"/>
        <end position="534"/>
    </location>
</feature>
<gene>
    <name evidence="4" type="ORF">EJ08DRAFT_704260</name>
</gene>
<dbReference type="PANTHER" id="PTHR28260:SF1">
    <property type="entry name" value="SPINDLE POLE BODY COMPONENT SPC105"/>
    <property type="match status" value="1"/>
</dbReference>
<evidence type="ECO:0000256" key="2">
    <source>
        <dbReference type="SAM" id="MobiDB-lite"/>
    </source>
</evidence>
<dbReference type="EMBL" id="MU007009">
    <property type="protein sequence ID" value="KAF2436794.1"/>
    <property type="molecule type" value="Genomic_DNA"/>
</dbReference>
<evidence type="ECO:0000313" key="5">
    <source>
        <dbReference type="Proteomes" id="UP000800235"/>
    </source>
</evidence>
<feature type="domain" description="Spc7 kinetochore protein" evidence="3">
    <location>
        <begin position="658"/>
        <end position="981"/>
    </location>
</feature>
<evidence type="ECO:0000259" key="3">
    <source>
        <dbReference type="SMART" id="SM00787"/>
    </source>
</evidence>
<dbReference type="Pfam" id="PF15402">
    <property type="entry name" value="MELT_2"/>
    <property type="match status" value="4"/>
</dbReference>
<feature type="compositionally biased region" description="Acidic residues" evidence="2">
    <location>
        <begin position="648"/>
        <end position="657"/>
    </location>
</feature>
<feature type="compositionally biased region" description="Polar residues" evidence="2">
    <location>
        <begin position="321"/>
        <end position="334"/>
    </location>
</feature>
<feature type="compositionally biased region" description="Low complexity" evidence="2">
    <location>
        <begin position="200"/>
        <end position="211"/>
    </location>
</feature>
<feature type="region of interest" description="Disordered" evidence="2">
    <location>
        <begin position="693"/>
        <end position="713"/>
    </location>
</feature>
<evidence type="ECO:0000313" key="4">
    <source>
        <dbReference type="EMBL" id="KAF2436794.1"/>
    </source>
</evidence>
<dbReference type="OrthoDB" id="5592879at2759"/>
<dbReference type="InterPro" id="IPR033338">
    <property type="entry name" value="Spc105/Spc7"/>
</dbReference>
<dbReference type="Pfam" id="PF18210">
    <property type="entry name" value="Knl1_RWD_C"/>
    <property type="match status" value="1"/>
</dbReference>
<sequence length="1170" mass="128494">MEAELDKENIADSLSVASTHKCAAPSPRKGAKKTRSLSMGPGALSVPLKEDSGNRRKSAFPAVKSILPSKEDEEKRRAARRKSLDAEPPSTPPEQVEEPEPESSPANQRDLHQRKHRRRSSGIPPLNFGNPEDLESSSPASGSSPTSSDSEVVVDGADDDDTAMSLDDEIEATGQSLASMGSSASDTTSSSGRLDEALRQAVAQASSQDSQHIGYDGFEEKSVDATNKGIAHAFKPWIQKGSNLSSLQDQENINPFSPAFKAQIAVSRTQENTPMDEDTQDMSMDMTHVMGGIIQQGIVGRASESDSTPTQQKTLKRRRSSTNVALATNATSEGSPGPAKRQAGRRSSVRRRRSSAENSELGDETMDLTMAVGGIQQIQSQNSNRRESVDISLGDETMDFTMVQGGILSGSQSQELDELNNDEDLSMELTATLEKTIKVQPIPAITRSPARSTRSPRKSLMVVQTPEKNTSKSPSRQLKTPTPTKTPTKSPRKSPRKNLGPSALRNEITLAQESEAVPEVQTPENNTKAIAQPTQPAPPKFDVPVAESPKNQPPTILVAATPPRRRVSDLAPVFSPLKPSVIKTSLSDSIKLLSTPRKQHQTSPLKRAVFGSPKAQATPKKAATPKKTPTPKRSATPRKRGGRVGFAAEEDKENEPEVPEKNERQEEVEKIQLQDFLNMTNIRFMDLTTTKRRHTGFPGAEGRLAPEYNEEDDSPLSLESTVAAAACTVPMLTMYQHSCHEMKNYIAGGRDDLRTLEAEVYESQPPLFQEYMSAPPDERAIMDNQFKNMKTNARLQSKAGWHAWRSQLLTDLKAGLLQSSADFDDDASLLSRQEELLNATLPDLLSYNEELETQCRQLQERADELSSDDRDELEATRERLVAADTEIEEKKRLLAELQSELAEKEASVEAVTERKTECLEEIKEAERVREEYRGWSAGEVSILKAEVDALEREHGWAVTSASSNPTTLTLTYKSDLELFFHPSSFQSESEIPNTPISLTYIGDDTRHSNANPRPLTTTKRFFLQLLRAHLHSVPQSSTPISTLLTSISSTWSCSLSLAEATRHLSLTSLTTESILSDERIAIDTKILLPTLQTKVNARFEVAVAVVGAEVESTVKVEARVVYGERYNEGKMGEFLMQFTGGKVGGIEGMGKWAEGVEDLRVRLIRRGRKG</sequence>
<dbReference type="Pfam" id="PF08317">
    <property type="entry name" value="Spc7"/>
    <property type="match status" value="1"/>
</dbReference>
<feature type="region of interest" description="Disordered" evidence="2">
    <location>
        <begin position="1"/>
        <end position="214"/>
    </location>
</feature>
<feature type="region of interest" description="Disordered" evidence="2">
    <location>
        <begin position="442"/>
        <end position="563"/>
    </location>
</feature>
<feature type="region of interest" description="Disordered" evidence="2">
    <location>
        <begin position="298"/>
        <end position="365"/>
    </location>
</feature>
<dbReference type="Proteomes" id="UP000800235">
    <property type="component" value="Unassembled WGS sequence"/>
</dbReference>
<feature type="region of interest" description="Disordered" evidence="2">
    <location>
        <begin position="593"/>
        <end position="666"/>
    </location>
</feature>
<feature type="compositionally biased region" description="Polar residues" evidence="2">
    <location>
        <begin position="466"/>
        <end position="478"/>
    </location>
</feature>